<comment type="caution">
    <text evidence="1">The sequence shown here is derived from an EMBL/GenBank/DDBJ whole genome shotgun (WGS) entry which is preliminary data.</text>
</comment>
<evidence type="ECO:0000313" key="1">
    <source>
        <dbReference type="EMBL" id="GBO24303.1"/>
    </source>
</evidence>
<sequence>MTGFTTPRYPECLPPSSLSSFEFLLFSSFLRGHISHQSALKPLAPLNPSVEHQLYLWLCSPSLEKQFCNHRNSWSDADEMSSFLFFTEDAIVTCQRTWKTPPAAFNVLT</sequence>
<proteinExistence type="predicted"/>
<reference evidence="1 2" key="1">
    <citation type="journal article" date="2019" name="Sci. Rep.">
        <title>Orb-weaving spider Araneus ventricosus genome elucidates the spidroin gene catalogue.</title>
        <authorList>
            <person name="Kono N."/>
            <person name="Nakamura H."/>
            <person name="Ohtoshi R."/>
            <person name="Moran D.A.P."/>
            <person name="Shinohara A."/>
            <person name="Yoshida Y."/>
            <person name="Fujiwara M."/>
            <person name="Mori M."/>
            <person name="Tomita M."/>
            <person name="Arakawa K."/>
        </authorList>
    </citation>
    <scope>NUCLEOTIDE SEQUENCE [LARGE SCALE GENOMIC DNA]</scope>
</reference>
<accession>A0A4Y2VG90</accession>
<dbReference type="AlphaFoldDB" id="A0A4Y2VG90"/>
<protein>
    <submittedName>
        <fullName evidence="1">Uncharacterized protein</fullName>
    </submittedName>
</protein>
<keyword evidence="2" id="KW-1185">Reference proteome</keyword>
<dbReference type="EMBL" id="BGPR01047291">
    <property type="protein sequence ID" value="GBO24303.1"/>
    <property type="molecule type" value="Genomic_DNA"/>
</dbReference>
<gene>
    <name evidence="1" type="ORF">AVEN_206375_1</name>
</gene>
<name>A0A4Y2VG90_ARAVE</name>
<evidence type="ECO:0000313" key="2">
    <source>
        <dbReference type="Proteomes" id="UP000499080"/>
    </source>
</evidence>
<dbReference type="Proteomes" id="UP000499080">
    <property type="component" value="Unassembled WGS sequence"/>
</dbReference>
<organism evidence="1 2">
    <name type="scientific">Araneus ventricosus</name>
    <name type="common">Orbweaver spider</name>
    <name type="synonym">Epeira ventricosa</name>
    <dbReference type="NCBI Taxonomy" id="182803"/>
    <lineage>
        <taxon>Eukaryota</taxon>
        <taxon>Metazoa</taxon>
        <taxon>Ecdysozoa</taxon>
        <taxon>Arthropoda</taxon>
        <taxon>Chelicerata</taxon>
        <taxon>Arachnida</taxon>
        <taxon>Araneae</taxon>
        <taxon>Araneomorphae</taxon>
        <taxon>Entelegynae</taxon>
        <taxon>Araneoidea</taxon>
        <taxon>Araneidae</taxon>
        <taxon>Araneus</taxon>
    </lineage>
</organism>